<feature type="domain" description="Acyl-CoA dehydrogenase/oxidase C-terminal" evidence="6">
    <location>
        <begin position="290"/>
        <end position="444"/>
    </location>
</feature>
<feature type="domain" description="Adaptive response protein AidB N-terminal" evidence="8">
    <location>
        <begin position="17"/>
        <end position="171"/>
    </location>
</feature>
<dbReference type="InterPro" id="IPR006091">
    <property type="entry name" value="Acyl-CoA_Oxase/DH_mid-dom"/>
</dbReference>
<evidence type="ECO:0000256" key="4">
    <source>
        <dbReference type="ARBA" id="ARBA00022827"/>
    </source>
</evidence>
<keyword evidence="5" id="KW-0560">Oxidoreductase</keyword>
<dbReference type="Proteomes" id="UP001141619">
    <property type="component" value="Unassembled WGS sequence"/>
</dbReference>
<dbReference type="GO" id="GO:0003995">
    <property type="term" value="F:acyl-CoA dehydrogenase activity"/>
    <property type="evidence" value="ECO:0007669"/>
    <property type="project" value="InterPro"/>
</dbReference>
<dbReference type="RefSeq" id="WP_274944507.1">
    <property type="nucleotide sequence ID" value="NZ_JANWOI010000004.1"/>
</dbReference>
<dbReference type="Gene3D" id="2.40.110.20">
    <property type="match status" value="1"/>
</dbReference>
<evidence type="ECO:0000259" key="7">
    <source>
        <dbReference type="Pfam" id="PF02770"/>
    </source>
</evidence>
<dbReference type="EMBL" id="JANWOI010000004">
    <property type="protein sequence ID" value="MDA5194800.1"/>
    <property type="molecule type" value="Genomic_DNA"/>
</dbReference>
<evidence type="ECO:0000313" key="9">
    <source>
        <dbReference type="EMBL" id="MDA5194800.1"/>
    </source>
</evidence>
<dbReference type="Pfam" id="PF18158">
    <property type="entry name" value="AidB_N"/>
    <property type="match status" value="1"/>
</dbReference>
<proteinExistence type="inferred from homology"/>
<gene>
    <name evidence="9" type="ORF">NYP16_12640</name>
</gene>
<evidence type="ECO:0000256" key="5">
    <source>
        <dbReference type="RuleBase" id="RU362125"/>
    </source>
</evidence>
<evidence type="ECO:0000256" key="1">
    <source>
        <dbReference type="ARBA" id="ARBA00001974"/>
    </source>
</evidence>
<keyword evidence="10" id="KW-1185">Reference proteome</keyword>
<keyword evidence="3 5" id="KW-0285">Flavoprotein</keyword>
<dbReference type="InterPro" id="IPR009100">
    <property type="entry name" value="AcylCoA_DH/oxidase_NM_dom_sf"/>
</dbReference>
<reference evidence="9" key="1">
    <citation type="submission" date="2022-08" db="EMBL/GenBank/DDBJ databases">
        <authorList>
            <person name="Vandamme P."/>
            <person name="Hettiarachchi A."/>
            <person name="Peeters C."/>
            <person name="Cnockaert M."/>
            <person name="Carlier A."/>
        </authorList>
    </citation>
    <scope>NUCLEOTIDE SEQUENCE</scope>
    <source>
        <strain evidence="9">LMG 31809</strain>
    </source>
</reference>
<evidence type="ECO:0000313" key="10">
    <source>
        <dbReference type="Proteomes" id="UP001141619"/>
    </source>
</evidence>
<dbReference type="Gene3D" id="1.20.140.10">
    <property type="entry name" value="Butyryl-CoA Dehydrogenase, subunit A, domain 3"/>
    <property type="match status" value="1"/>
</dbReference>
<evidence type="ECO:0000256" key="2">
    <source>
        <dbReference type="ARBA" id="ARBA00009347"/>
    </source>
</evidence>
<dbReference type="Pfam" id="PF00441">
    <property type="entry name" value="Acyl-CoA_dh_1"/>
    <property type="match status" value="1"/>
</dbReference>
<organism evidence="9 10">
    <name type="scientific">Govanella unica</name>
    <dbReference type="NCBI Taxonomy" id="2975056"/>
    <lineage>
        <taxon>Bacteria</taxon>
        <taxon>Pseudomonadati</taxon>
        <taxon>Pseudomonadota</taxon>
        <taxon>Alphaproteobacteria</taxon>
        <taxon>Emcibacterales</taxon>
        <taxon>Govanellaceae</taxon>
        <taxon>Govanella</taxon>
    </lineage>
</organism>
<comment type="cofactor">
    <cofactor evidence="1 5">
        <name>FAD</name>
        <dbReference type="ChEBI" id="CHEBI:57692"/>
    </cofactor>
</comment>
<dbReference type="PANTHER" id="PTHR42707">
    <property type="entry name" value="ACYL-COA DEHYDROGENASE"/>
    <property type="match status" value="1"/>
</dbReference>
<evidence type="ECO:0000259" key="8">
    <source>
        <dbReference type="Pfam" id="PF18158"/>
    </source>
</evidence>
<comment type="similarity">
    <text evidence="2 5">Belongs to the acyl-CoA dehydrogenase family.</text>
</comment>
<dbReference type="SUPFAM" id="SSF47203">
    <property type="entry name" value="Acyl-CoA dehydrogenase C-terminal domain-like"/>
    <property type="match status" value="1"/>
</dbReference>
<dbReference type="InterPro" id="IPR006089">
    <property type="entry name" value="Acyl-CoA_DH_CS"/>
</dbReference>
<feature type="domain" description="Acyl-CoA oxidase/dehydrogenase middle" evidence="7">
    <location>
        <begin position="185"/>
        <end position="279"/>
    </location>
</feature>
<dbReference type="SUPFAM" id="SSF56645">
    <property type="entry name" value="Acyl-CoA dehydrogenase NM domain-like"/>
    <property type="match status" value="1"/>
</dbReference>
<keyword evidence="4 5" id="KW-0274">FAD</keyword>
<comment type="caution">
    <text evidence="9">The sequence shown here is derived from an EMBL/GenBank/DDBJ whole genome shotgun (WGS) entry which is preliminary data.</text>
</comment>
<dbReference type="InterPro" id="IPR041504">
    <property type="entry name" value="AidB_N"/>
</dbReference>
<dbReference type="InterPro" id="IPR009075">
    <property type="entry name" value="AcylCo_DH/oxidase_C"/>
</dbReference>
<dbReference type="Pfam" id="PF02770">
    <property type="entry name" value="Acyl-CoA_dh_M"/>
    <property type="match status" value="1"/>
</dbReference>
<dbReference type="InterPro" id="IPR036250">
    <property type="entry name" value="AcylCo_DH-like_C"/>
</dbReference>
<name>A0A9X3TZW2_9PROT</name>
<evidence type="ECO:0000259" key="6">
    <source>
        <dbReference type="Pfam" id="PF00441"/>
    </source>
</evidence>
<dbReference type="Gene3D" id="6.10.250.600">
    <property type="match status" value="1"/>
</dbReference>
<dbReference type="PANTHER" id="PTHR42707:SF3">
    <property type="entry name" value="ACYL-COA DEHYDROGENASE AIDB-RELATED"/>
    <property type="match status" value="1"/>
</dbReference>
<evidence type="ECO:0000256" key="3">
    <source>
        <dbReference type="ARBA" id="ARBA00022630"/>
    </source>
</evidence>
<dbReference type="InterPro" id="IPR052904">
    <property type="entry name" value="Acyl-CoA_dehydrogenase-like"/>
</dbReference>
<sequence length="551" mass="60753">MTPRDPMTELPTHDVTNQPPIFDGINLYALDLALQEALLREGGTAVVDKTESLGAIMGRADTFEAADNANRHKPELQSFDRYGRRIDAVSFHPAYHQLMALAVGFEIPSIAWTAPEGGHVAHTALEYLFAQVEGGACCPVTMTYAAVPALRLQPDLARDWEAKILTPQYDPRPLPMAEKDSVTIGMAMTEKQGGSDVRANTTRATPLAESGWYSLKGHKWFCSAPMSDAFLTLAQTGKGLSCFFVPRWTPDGRRNPFFIQRLKNKLGNWSNASAEIEYDGTRAALVGEEGRGVATILEMVHHTRLDTAMAAVALMRQALTQALYHTRHRMAFQKKLIDQPLMSMVLTDLALEVEAAVALLFRVARAYDDSARDPQAAKFARLAVAVAKYHLNKRAPGFVYEAMECLGGIGYVEESIMARLYREAPLNSIWEGSGNVICLDVLRTVEKDPETLELYFAELERVKGQAPALDRAVAELRDDWRDREGLDLRARHLAEKMAVCLEAALLLDHAPTVVSDGFLQSRMSGGRGRAYGSLPSSIDRAAILARAWPLA</sequence>
<protein>
    <submittedName>
        <fullName evidence="9">Acyl-CoA dehydrogenase family protein</fullName>
    </submittedName>
</protein>
<dbReference type="AlphaFoldDB" id="A0A9X3TZW2"/>
<dbReference type="PROSITE" id="PS00073">
    <property type="entry name" value="ACYL_COA_DH_2"/>
    <property type="match status" value="1"/>
</dbReference>
<accession>A0A9X3TZW2</accession>
<reference evidence="9" key="2">
    <citation type="journal article" date="2023" name="Syst. Appl. Microbiol.">
        <title>Govania unica gen. nov., sp. nov., a rare biosphere bacterium that represents a novel family in the class Alphaproteobacteria.</title>
        <authorList>
            <person name="Vandamme P."/>
            <person name="Peeters C."/>
            <person name="Hettiarachchi A."/>
            <person name="Cnockaert M."/>
            <person name="Carlier A."/>
        </authorList>
    </citation>
    <scope>NUCLEOTIDE SEQUENCE</scope>
    <source>
        <strain evidence="9">LMG 31809</strain>
    </source>
</reference>